<dbReference type="PANTHER" id="PTHR13693:SF102">
    <property type="entry name" value="2-AMINO-3-KETOBUTYRATE COENZYME A LIGASE, MITOCHONDRIAL"/>
    <property type="match status" value="1"/>
</dbReference>
<dbReference type="GO" id="GO:0030170">
    <property type="term" value="F:pyridoxal phosphate binding"/>
    <property type="evidence" value="ECO:0007669"/>
    <property type="project" value="InterPro"/>
</dbReference>
<comment type="cofactor">
    <cofactor evidence="1 6">
        <name>pyridoxal 5'-phosphate</name>
        <dbReference type="ChEBI" id="CHEBI:597326"/>
    </cofactor>
</comment>
<dbReference type="InterPro" id="IPR001917">
    <property type="entry name" value="Aminotrans_II_pyridoxalP_BS"/>
</dbReference>
<dbReference type="GO" id="GO:0016874">
    <property type="term" value="F:ligase activity"/>
    <property type="evidence" value="ECO:0007669"/>
    <property type="project" value="UniProtKB-KW"/>
</dbReference>
<organism evidence="8 9">
    <name type="scientific">Armadillidium nasatum</name>
    <dbReference type="NCBI Taxonomy" id="96803"/>
    <lineage>
        <taxon>Eukaryota</taxon>
        <taxon>Metazoa</taxon>
        <taxon>Ecdysozoa</taxon>
        <taxon>Arthropoda</taxon>
        <taxon>Crustacea</taxon>
        <taxon>Multicrustacea</taxon>
        <taxon>Malacostraca</taxon>
        <taxon>Eumalacostraca</taxon>
        <taxon>Peracarida</taxon>
        <taxon>Isopoda</taxon>
        <taxon>Oniscidea</taxon>
        <taxon>Crinocheta</taxon>
        <taxon>Armadillidiidae</taxon>
        <taxon>Armadillidium</taxon>
    </lineage>
</organism>
<dbReference type="EMBL" id="SEYY01009012">
    <property type="protein sequence ID" value="KAB7501940.1"/>
    <property type="molecule type" value="Genomic_DNA"/>
</dbReference>
<name>A0A5N5TAC6_9CRUS</name>
<dbReference type="Gene3D" id="3.90.1150.10">
    <property type="entry name" value="Aspartate Aminotransferase, domain 1"/>
    <property type="match status" value="1"/>
</dbReference>
<dbReference type="PANTHER" id="PTHR13693">
    <property type="entry name" value="CLASS II AMINOTRANSFERASE/8-AMINO-7-OXONONANOATE SYNTHASE"/>
    <property type="match status" value="1"/>
</dbReference>
<dbReference type="SUPFAM" id="SSF53383">
    <property type="entry name" value="PLP-dependent transferases"/>
    <property type="match status" value="1"/>
</dbReference>
<accession>A0A5N5TAC6</accession>
<dbReference type="FunFam" id="3.40.640.10:FF:000006">
    <property type="entry name" value="5-aminolevulinate synthase, mitochondrial"/>
    <property type="match status" value="1"/>
</dbReference>
<dbReference type="InterPro" id="IPR050087">
    <property type="entry name" value="AON_synthase_class-II"/>
</dbReference>
<sequence length="329" mass="36592">SHPEVVKAGKEALEKYGAGLSSVRFICGTQDIHKELEDNISKFHGRDDTILYASCFDANAGIFEILLGKEDAVFSDELNHASIIDGIRLCKAQKFRYLHKDMKDLESKLQSSNARIKLIATDGVFSMDGNVTPLPEICDLADKYQALVFVDECHATGFFGKTGRGTEEFFGLNNRVDIINSTLGKALGGAAGGYTTGPKELINLLRQRSRPYLFSNSVPPPVVGCANKVSLTCYFFVVFDFTYGVFRIRRKSSIQYRTFSNPNDKCRLATDMANEMLDRGIYVVGFSYPVVPKGKARIRVQISASHSFEDIDETVEAFKQIGKKFKVID</sequence>
<proteinExistence type="inferred from homology"/>
<dbReference type="OrthoDB" id="10263824at2759"/>
<evidence type="ECO:0000256" key="4">
    <source>
        <dbReference type="ARBA" id="ARBA00022898"/>
    </source>
</evidence>
<evidence type="ECO:0000256" key="5">
    <source>
        <dbReference type="ARBA" id="ARBA00023315"/>
    </source>
</evidence>
<dbReference type="InterPro" id="IPR015424">
    <property type="entry name" value="PyrdxlP-dep_Trfase"/>
</dbReference>
<dbReference type="Gene3D" id="3.40.640.10">
    <property type="entry name" value="Type I PLP-dependent aspartate aminotransferase-like (Major domain)"/>
    <property type="match status" value="1"/>
</dbReference>
<dbReference type="PROSITE" id="PS00599">
    <property type="entry name" value="AA_TRANSFER_CLASS_2"/>
    <property type="match status" value="1"/>
</dbReference>
<dbReference type="GO" id="GO:0016746">
    <property type="term" value="F:acyltransferase activity"/>
    <property type="evidence" value="ECO:0007669"/>
    <property type="project" value="UniProtKB-KW"/>
</dbReference>
<feature type="domain" description="Aminotransferase class I/classII large" evidence="7">
    <location>
        <begin position="3"/>
        <end position="229"/>
    </location>
</feature>
<evidence type="ECO:0000313" key="9">
    <source>
        <dbReference type="Proteomes" id="UP000326759"/>
    </source>
</evidence>
<dbReference type="GO" id="GO:0005739">
    <property type="term" value="C:mitochondrion"/>
    <property type="evidence" value="ECO:0007669"/>
    <property type="project" value="TreeGrafter"/>
</dbReference>
<dbReference type="Proteomes" id="UP000326759">
    <property type="component" value="Unassembled WGS sequence"/>
</dbReference>
<keyword evidence="4 6" id="KW-0663">Pyridoxal phosphate</keyword>
<protein>
    <submittedName>
        <fullName evidence="8">2-amino-3-ketobutyrate coenzyme A ligase, mitochondrial</fullName>
    </submittedName>
</protein>
<dbReference type="InterPro" id="IPR015422">
    <property type="entry name" value="PyrdxlP-dep_Trfase_small"/>
</dbReference>
<feature type="non-terminal residue" evidence="8">
    <location>
        <position position="1"/>
    </location>
</feature>
<keyword evidence="5" id="KW-0012">Acyltransferase</keyword>
<reference evidence="8 9" key="1">
    <citation type="journal article" date="2019" name="PLoS Biol.">
        <title>Sex chromosomes control vertical transmission of feminizing Wolbachia symbionts in an isopod.</title>
        <authorList>
            <person name="Becking T."/>
            <person name="Chebbi M.A."/>
            <person name="Giraud I."/>
            <person name="Moumen B."/>
            <person name="Laverre T."/>
            <person name="Caubet Y."/>
            <person name="Peccoud J."/>
            <person name="Gilbert C."/>
            <person name="Cordaux R."/>
        </authorList>
    </citation>
    <scope>NUCLEOTIDE SEQUENCE [LARGE SCALE GENOMIC DNA]</scope>
    <source>
        <strain evidence="8">ANa2</strain>
        <tissue evidence="8">Whole body excluding digestive tract and cuticle</tissue>
    </source>
</reference>
<comment type="caution">
    <text evidence="8">The sequence shown here is derived from an EMBL/GenBank/DDBJ whole genome shotgun (WGS) entry which is preliminary data.</text>
</comment>
<evidence type="ECO:0000313" key="8">
    <source>
        <dbReference type="EMBL" id="KAB7501940.1"/>
    </source>
</evidence>
<dbReference type="Pfam" id="PF00155">
    <property type="entry name" value="Aminotran_1_2"/>
    <property type="match status" value="1"/>
</dbReference>
<evidence type="ECO:0000256" key="6">
    <source>
        <dbReference type="RuleBase" id="RU003693"/>
    </source>
</evidence>
<evidence type="ECO:0000256" key="1">
    <source>
        <dbReference type="ARBA" id="ARBA00001933"/>
    </source>
</evidence>
<evidence type="ECO:0000259" key="7">
    <source>
        <dbReference type="Pfam" id="PF00155"/>
    </source>
</evidence>
<dbReference type="AlphaFoldDB" id="A0A5N5TAC6"/>
<keyword evidence="9" id="KW-1185">Reference proteome</keyword>
<dbReference type="InterPro" id="IPR004839">
    <property type="entry name" value="Aminotransferase_I/II_large"/>
</dbReference>
<comment type="similarity">
    <text evidence="2 6">Belongs to the class-II pyridoxal-phosphate-dependent aminotransferase family.</text>
</comment>
<dbReference type="InterPro" id="IPR015421">
    <property type="entry name" value="PyrdxlP-dep_Trfase_major"/>
</dbReference>
<gene>
    <name evidence="8" type="primary">GCAT_1</name>
    <name evidence="8" type="ORF">Anas_12929</name>
</gene>
<evidence type="ECO:0000256" key="2">
    <source>
        <dbReference type="ARBA" id="ARBA00008392"/>
    </source>
</evidence>
<evidence type="ECO:0000256" key="3">
    <source>
        <dbReference type="ARBA" id="ARBA00022679"/>
    </source>
</evidence>
<keyword evidence="8" id="KW-0436">Ligase</keyword>
<keyword evidence="3" id="KW-0808">Transferase</keyword>